<keyword evidence="3" id="KW-1185">Reference proteome</keyword>
<evidence type="ECO:0000313" key="2">
    <source>
        <dbReference type="EMBL" id="MYN26037.1"/>
    </source>
</evidence>
<feature type="domain" description="CheW-like" evidence="1">
    <location>
        <begin position="9"/>
        <end position="153"/>
    </location>
</feature>
<evidence type="ECO:0000259" key="1">
    <source>
        <dbReference type="PROSITE" id="PS50851"/>
    </source>
</evidence>
<gene>
    <name evidence="2" type="ORF">GTP69_06425</name>
</gene>
<dbReference type="InterPro" id="IPR036061">
    <property type="entry name" value="CheW-like_dom_sf"/>
</dbReference>
<dbReference type="Pfam" id="PF01584">
    <property type="entry name" value="CheW"/>
    <property type="match status" value="3"/>
</dbReference>
<dbReference type="Gene3D" id="2.30.30.40">
    <property type="entry name" value="SH3 Domains"/>
    <property type="match status" value="1"/>
</dbReference>
<comment type="caution">
    <text evidence="2">The sequence shown here is derived from an EMBL/GenBank/DDBJ whole genome shotgun (WGS) entry which is preliminary data.</text>
</comment>
<dbReference type="SMART" id="SM00260">
    <property type="entry name" value="CheW"/>
    <property type="match status" value="1"/>
</dbReference>
<dbReference type="PROSITE" id="PS50851">
    <property type="entry name" value="CHEW"/>
    <property type="match status" value="1"/>
</dbReference>
<dbReference type="RefSeq" id="WP_161054094.1">
    <property type="nucleotide sequence ID" value="NZ_WWCT01000003.1"/>
</dbReference>
<dbReference type="Proteomes" id="UP000642144">
    <property type="component" value="Unassembled WGS sequence"/>
</dbReference>
<protein>
    <recommendedName>
        <fullName evidence="1">CheW-like domain-containing protein</fullName>
    </recommendedName>
</protein>
<sequence length="481" mass="49770">MATHADGALAPHVVVQIGAARVGIPADSVVRALSAPEQYTPLPRRQGALLGMLAVDGLPVPVIDLACWVALAGADAGGLGGRPRVVLLRAGERMAALQVDVLEPMAALPASAVMRLCHDDDPQQLFHSAAVLPDSGELLALLEVDQLFDLAYSWCAAADVNTSPVAAEQDCAVDDAHTWALVEAGGECLALRADDVAEVTAMPEHEAFPGGSGVALCQWRGGHLAVLPLARLLGSGAASPAPLLAVLRRGEHALGLPIQSVREVRQLSGGLQGVRSDTPGRLPCLTVTGDDGTPLRLVDTEVLFAMHPEAALNLATPAASGSIARRNEQTYVVMDAGGKLALPIDACEEVLHVEQEECMPLPGGADVTVNWRGATIAVRDLRRGSASKTAGGMATATASAMATATATTRRRGKVALVVVRTDAAPVALAVDQVVSMITPGGAELTRMQRGGEAVELLILNEESGSSTYRIADAATLLQRRA</sequence>
<proteinExistence type="predicted"/>
<reference evidence="2 3" key="1">
    <citation type="submission" date="2019-12" db="EMBL/GenBank/DDBJ databases">
        <title>Novel species isolated from a subtropical stream in China.</title>
        <authorList>
            <person name="Lu H."/>
        </authorList>
    </citation>
    <scope>NUCLEOTIDE SEQUENCE [LARGE SCALE GENOMIC DNA]</scope>
    <source>
        <strain evidence="2 3">CY42W</strain>
    </source>
</reference>
<dbReference type="Gene3D" id="2.40.50.180">
    <property type="entry name" value="CheA-289, Domain 4"/>
    <property type="match status" value="1"/>
</dbReference>
<accession>A0ABW9VWV2</accession>
<name>A0ABW9VWV2_9BURK</name>
<dbReference type="InterPro" id="IPR002545">
    <property type="entry name" value="CheW-lke_dom"/>
</dbReference>
<organism evidence="2 3">
    <name type="scientific">Duganella levis</name>
    <dbReference type="NCBI Taxonomy" id="2692169"/>
    <lineage>
        <taxon>Bacteria</taxon>
        <taxon>Pseudomonadati</taxon>
        <taxon>Pseudomonadota</taxon>
        <taxon>Betaproteobacteria</taxon>
        <taxon>Burkholderiales</taxon>
        <taxon>Oxalobacteraceae</taxon>
        <taxon>Telluria group</taxon>
        <taxon>Duganella</taxon>
    </lineage>
</organism>
<evidence type="ECO:0000313" key="3">
    <source>
        <dbReference type="Proteomes" id="UP000642144"/>
    </source>
</evidence>
<dbReference type="SUPFAM" id="SSF50341">
    <property type="entry name" value="CheW-like"/>
    <property type="match status" value="3"/>
</dbReference>
<dbReference type="EMBL" id="WWCT01000003">
    <property type="protein sequence ID" value="MYN26037.1"/>
    <property type="molecule type" value="Genomic_DNA"/>
</dbReference>